<dbReference type="RefSeq" id="WP_053371127.1">
    <property type="nucleotide sequence ID" value="NZ_KQ435292.1"/>
</dbReference>
<comment type="caution">
    <text evidence="2">The sequence shown here is derived from an EMBL/GenBank/DDBJ whole genome shotgun (WGS) entry which is preliminary data.</text>
</comment>
<keyword evidence="3" id="KW-1185">Reference proteome</keyword>
<dbReference type="EMBL" id="ATNL01000011">
    <property type="protein sequence ID" value="KON72614.1"/>
    <property type="molecule type" value="Genomic_DNA"/>
</dbReference>
<organism evidence="2 3">
    <name type="scientific">Cellulosimicrobium cellulans F16</name>
    <dbReference type="NCBI Taxonomy" id="1350482"/>
    <lineage>
        <taxon>Bacteria</taxon>
        <taxon>Bacillati</taxon>
        <taxon>Actinomycetota</taxon>
        <taxon>Actinomycetes</taxon>
        <taxon>Micrococcales</taxon>
        <taxon>Promicromonosporaceae</taxon>
        <taxon>Cellulosimicrobium</taxon>
    </lineage>
</organism>
<reference evidence="2 3" key="1">
    <citation type="journal article" date="2015" name="Sci. Rep.">
        <title>Functional and structural properties of a novel cellulosome-like multienzyme complex: efficient glycoside hydrolysis of water-insoluble 7-xylosyl-10-deacetylpaclitaxel.</title>
        <authorList>
            <person name="Dou T.Y."/>
            <person name="Luan H.W."/>
            <person name="Ge G.B."/>
            <person name="Dong M.M."/>
            <person name="Zou H.F."/>
            <person name="He Y.Q."/>
            <person name="Cui P."/>
            <person name="Wang J.Y."/>
            <person name="Hao D.C."/>
            <person name="Yang S.L."/>
            <person name="Yang L."/>
        </authorList>
    </citation>
    <scope>NUCLEOTIDE SEQUENCE [LARGE SCALE GENOMIC DNA]</scope>
    <source>
        <strain evidence="2 3">F16</strain>
    </source>
</reference>
<evidence type="ECO:0000313" key="3">
    <source>
        <dbReference type="Proteomes" id="UP000037387"/>
    </source>
</evidence>
<accession>A0A0M0F4V5</accession>
<dbReference type="PATRIC" id="fig|1350482.3.peg.3134"/>
<protein>
    <submittedName>
        <fullName evidence="2">Uncharacterized protein</fullName>
    </submittedName>
</protein>
<dbReference type="Proteomes" id="UP000037387">
    <property type="component" value="Unassembled WGS sequence"/>
</dbReference>
<proteinExistence type="predicted"/>
<sequence length="216" mass="23760">MSITPEWPQGVGTVLTVLGLLAVAPQASGAAIASLPLWLLRQLARIWPALRRPVVHRGGGTVSVALQFRGDVRGKTPWVPDAPVTEQLQQLRDAVDSLERLHDEMVKRVNEVEGTLREKISAELARVEQRVSELEERIRRAEREAHEIQTGGFAPAALGALLAGVPEWFSDRPALTIAALVLGALSLCRVRWALWQTVQSFATAFPREGFFRPRAA</sequence>
<evidence type="ECO:0000313" key="2">
    <source>
        <dbReference type="EMBL" id="KON72614.1"/>
    </source>
</evidence>
<dbReference type="AlphaFoldDB" id="A0A0M0F4V5"/>
<keyword evidence="1" id="KW-0175">Coiled coil</keyword>
<gene>
    <name evidence="2" type="ORF">M768_13990</name>
</gene>
<feature type="coiled-coil region" evidence="1">
    <location>
        <begin position="88"/>
        <end position="151"/>
    </location>
</feature>
<evidence type="ECO:0000256" key="1">
    <source>
        <dbReference type="SAM" id="Coils"/>
    </source>
</evidence>
<name>A0A0M0F4V5_CELCE</name>